<comment type="caution">
    <text evidence="2">The sequence shown here is derived from an EMBL/GenBank/DDBJ whole genome shotgun (WGS) entry which is preliminary data.</text>
</comment>
<sequence>MGAGLSKEHRVLPLAVTALSPEQRRSRLDRRRRPDQPRPLLHHHHHQPPQVDDAPAAPAAALPGPEQPSAAVRGSVSPQQLLQQPVAQQQRQSQGLRLSKLLPRRKQAVATLDLFDEDSPWWDPYLPDESARISPADGRDFAEGAPHDQTSPASPRSPGAAGIPFRNRPPTVIAAAAPPRSNAGVVVSLAGPVGRRKSRKLYPYAFSELQSTVDINLCSLGILKLSPHIGLLRSAVTMQL</sequence>
<evidence type="ECO:0000313" key="3">
    <source>
        <dbReference type="Proteomes" id="UP000673691"/>
    </source>
</evidence>
<protein>
    <submittedName>
        <fullName evidence="2">Uncharacterized protein</fullName>
    </submittedName>
</protein>
<organism evidence="2 3">
    <name type="scientific">Olpidium bornovanus</name>
    <dbReference type="NCBI Taxonomy" id="278681"/>
    <lineage>
        <taxon>Eukaryota</taxon>
        <taxon>Fungi</taxon>
        <taxon>Fungi incertae sedis</taxon>
        <taxon>Olpidiomycota</taxon>
        <taxon>Olpidiomycotina</taxon>
        <taxon>Olpidiomycetes</taxon>
        <taxon>Olpidiales</taxon>
        <taxon>Olpidiaceae</taxon>
        <taxon>Olpidium</taxon>
    </lineage>
</organism>
<accession>A0A8H7ZWU4</accession>
<feature type="compositionally biased region" description="Low complexity" evidence="1">
    <location>
        <begin position="76"/>
        <end position="89"/>
    </location>
</feature>
<evidence type="ECO:0000313" key="2">
    <source>
        <dbReference type="EMBL" id="KAG5460919.1"/>
    </source>
</evidence>
<feature type="region of interest" description="Disordered" evidence="1">
    <location>
        <begin position="126"/>
        <end position="167"/>
    </location>
</feature>
<feature type="compositionally biased region" description="Basic and acidic residues" evidence="1">
    <location>
        <begin position="22"/>
        <end position="36"/>
    </location>
</feature>
<feature type="region of interest" description="Disordered" evidence="1">
    <location>
        <begin position="1"/>
        <end position="89"/>
    </location>
</feature>
<dbReference type="EMBL" id="JAEFCI010004485">
    <property type="protein sequence ID" value="KAG5460919.1"/>
    <property type="molecule type" value="Genomic_DNA"/>
</dbReference>
<evidence type="ECO:0000256" key="1">
    <source>
        <dbReference type="SAM" id="MobiDB-lite"/>
    </source>
</evidence>
<reference evidence="2 3" key="1">
    <citation type="journal article" name="Sci. Rep.">
        <title>Genome-scale phylogenetic analyses confirm Olpidium as the closest living zoosporic fungus to the non-flagellated, terrestrial fungi.</title>
        <authorList>
            <person name="Chang Y."/>
            <person name="Rochon D."/>
            <person name="Sekimoto S."/>
            <person name="Wang Y."/>
            <person name="Chovatia M."/>
            <person name="Sandor L."/>
            <person name="Salamov A."/>
            <person name="Grigoriev I.V."/>
            <person name="Stajich J.E."/>
            <person name="Spatafora J.W."/>
        </authorList>
    </citation>
    <scope>NUCLEOTIDE SEQUENCE [LARGE SCALE GENOMIC DNA]</scope>
    <source>
        <strain evidence="2">S191</strain>
    </source>
</reference>
<dbReference type="AlphaFoldDB" id="A0A8H7ZWU4"/>
<keyword evidence="3" id="KW-1185">Reference proteome</keyword>
<gene>
    <name evidence="2" type="ORF">BJ554DRAFT_6977</name>
</gene>
<name>A0A8H7ZWU4_9FUNG</name>
<dbReference type="Proteomes" id="UP000673691">
    <property type="component" value="Unassembled WGS sequence"/>
</dbReference>
<feature type="compositionally biased region" description="Basic and acidic residues" evidence="1">
    <location>
        <begin position="1"/>
        <end position="11"/>
    </location>
</feature>
<feature type="compositionally biased region" description="Low complexity" evidence="1">
    <location>
        <begin position="48"/>
        <end position="68"/>
    </location>
</feature>
<proteinExistence type="predicted"/>
<feature type="compositionally biased region" description="Basic and acidic residues" evidence="1">
    <location>
        <begin position="137"/>
        <end position="146"/>
    </location>
</feature>